<accession>A0A915L798</accession>
<name>A0A915L798_ROMCU</name>
<dbReference type="AlphaFoldDB" id="A0A915L798"/>
<proteinExistence type="predicted"/>
<evidence type="ECO:0000313" key="2">
    <source>
        <dbReference type="WBParaSite" id="nRc.2.0.1.t46692-RA"/>
    </source>
</evidence>
<sequence length="72" mass="8250">MLHQQFCQSSTLKPLEWMLKRRSAIEADASILMSFKLSFHWCAKDFSLLANNFDTKLDSDGENFGASDYSLI</sequence>
<keyword evidence="1" id="KW-1185">Reference proteome</keyword>
<evidence type="ECO:0000313" key="1">
    <source>
        <dbReference type="Proteomes" id="UP000887565"/>
    </source>
</evidence>
<reference evidence="2" key="1">
    <citation type="submission" date="2022-11" db="UniProtKB">
        <authorList>
            <consortium name="WormBaseParasite"/>
        </authorList>
    </citation>
    <scope>IDENTIFICATION</scope>
</reference>
<organism evidence="1 2">
    <name type="scientific">Romanomermis culicivorax</name>
    <name type="common">Nematode worm</name>
    <dbReference type="NCBI Taxonomy" id="13658"/>
    <lineage>
        <taxon>Eukaryota</taxon>
        <taxon>Metazoa</taxon>
        <taxon>Ecdysozoa</taxon>
        <taxon>Nematoda</taxon>
        <taxon>Enoplea</taxon>
        <taxon>Dorylaimia</taxon>
        <taxon>Mermithida</taxon>
        <taxon>Mermithoidea</taxon>
        <taxon>Mermithidae</taxon>
        <taxon>Romanomermis</taxon>
    </lineage>
</organism>
<dbReference type="WBParaSite" id="nRc.2.0.1.t46692-RA">
    <property type="protein sequence ID" value="nRc.2.0.1.t46692-RA"/>
    <property type="gene ID" value="nRc.2.0.1.g46692"/>
</dbReference>
<protein>
    <submittedName>
        <fullName evidence="2">Uncharacterized protein</fullName>
    </submittedName>
</protein>
<dbReference type="Proteomes" id="UP000887565">
    <property type="component" value="Unplaced"/>
</dbReference>